<organism evidence="1 2">
    <name type="scientific">Leucogyrophana mollusca</name>
    <dbReference type="NCBI Taxonomy" id="85980"/>
    <lineage>
        <taxon>Eukaryota</taxon>
        <taxon>Fungi</taxon>
        <taxon>Dikarya</taxon>
        <taxon>Basidiomycota</taxon>
        <taxon>Agaricomycotina</taxon>
        <taxon>Agaricomycetes</taxon>
        <taxon>Agaricomycetidae</taxon>
        <taxon>Boletales</taxon>
        <taxon>Boletales incertae sedis</taxon>
        <taxon>Leucogyrophana</taxon>
    </lineage>
</organism>
<proteinExistence type="predicted"/>
<protein>
    <submittedName>
        <fullName evidence="1">Uncharacterized protein</fullName>
    </submittedName>
</protein>
<dbReference type="Proteomes" id="UP000790709">
    <property type="component" value="Unassembled WGS sequence"/>
</dbReference>
<evidence type="ECO:0000313" key="2">
    <source>
        <dbReference type="Proteomes" id="UP000790709"/>
    </source>
</evidence>
<gene>
    <name evidence="1" type="ORF">BV22DRAFT_1005538</name>
</gene>
<accession>A0ACB8BTF3</accession>
<evidence type="ECO:0000313" key="1">
    <source>
        <dbReference type="EMBL" id="KAH7928127.1"/>
    </source>
</evidence>
<keyword evidence="2" id="KW-1185">Reference proteome</keyword>
<reference evidence="1" key="1">
    <citation type="journal article" date="2021" name="New Phytol.">
        <title>Evolutionary innovations through gain and loss of genes in the ectomycorrhizal Boletales.</title>
        <authorList>
            <person name="Wu G."/>
            <person name="Miyauchi S."/>
            <person name="Morin E."/>
            <person name="Kuo A."/>
            <person name="Drula E."/>
            <person name="Varga T."/>
            <person name="Kohler A."/>
            <person name="Feng B."/>
            <person name="Cao Y."/>
            <person name="Lipzen A."/>
            <person name="Daum C."/>
            <person name="Hundley H."/>
            <person name="Pangilinan J."/>
            <person name="Johnson J."/>
            <person name="Barry K."/>
            <person name="LaButti K."/>
            <person name="Ng V."/>
            <person name="Ahrendt S."/>
            <person name="Min B."/>
            <person name="Choi I.G."/>
            <person name="Park H."/>
            <person name="Plett J.M."/>
            <person name="Magnuson J."/>
            <person name="Spatafora J.W."/>
            <person name="Nagy L.G."/>
            <person name="Henrissat B."/>
            <person name="Grigoriev I.V."/>
            <person name="Yang Z.L."/>
            <person name="Xu J."/>
            <person name="Martin F.M."/>
        </authorList>
    </citation>
    <scope>NUCLEOTIDE SEQUENCE</scope>
    <source>
        <strain evidence="1">KUC20120723A-06</strain>
    </source>
</reference>
<dbReference type="EMBL" id="MU266357">
    <property type="protein sequence ID" value="KAH7928127.1"/>
    <property type="molecule type" value="Genomic_DNA"/>
</dbReference>
<sequence>MSQRCSVWASKFGIADIAQDRVQWNKDWERCLKSSMQKSSFVFEGMRYIGGATAEEREEHLPKVRNALVKGQKNVHELLESLLGRGRFDTMWLLLEEPERKKHLFHGLEVASKHSFFGEDGRAYCPEITLAGMLKERGNAYIKFIQLFEETRKSVGESDGPFYLPSDWWDHAVDDVAKPLSDGDQFVYTILTLGRNEFICQFIRGVAESFASEVVHGGRDIDSVLKVMDEDGAIADGFAKAMQSMRDKPIIRCENCERSADELGPDTRFMVCSTCKTKLDFSLHYCSQKCQKEDWQRHRLSCGKKKVSKRLPGTAGDSAWAHPLLPEFYREQLNKGNGQTTSIRSIGPGTPQYTRSPALQHQVSMIEADKDADYFLFTPSREPIRFVIDDFFLKLVFRLMRTDAMSNRDQQGVAPIAQYLVKAMAGSPGLSKDTILKQMSEEYGGDISAKLKRLEEKGPPGVTFLERMSKGMTAMGPKLMNMK</sequence>
<comment type="caution">
    <text evidence="1">The sequence shown here is derived from an EMBL/GenBank/DDBJ whole genome shotgun (WGS) entry which is preliminary data.</text>
</comment>
<name>A0ACB8BTF3_9AGAM</name>